<protein>
    <submittedName>
        <fullName evidence="2">CRISPR-associated protein Cas5, Hmari subtype</fullName>
    </submittedName>
</protein>
<name>F7YVS2_9THEM</name>
<dbReference type="Gene3D" id="3.30.70.2660">
    <property type="match status" value="1"/>
</dbReference>
<sequence length="235" mass="27315">MMNMKILVFDVKGKFALFRRSYTTTSSTTYPFPPRTAICGIIAAILGIENPPDRPSWYLRKFDNARISIRLLNPIKKIRLGINYVETKPDKDTPRTQILAEIIKDPAYRIYISEFEKFDELVKLIRSHECVFTPYLGLSEFIADFSYVGVFEAKKVSLPTLVNSVVKIIDGTKSFPERGTALIRERMVLRMDDKRTPLEFAEYWVEKNGKALQILEYSEDILEIEELNERICWID</sequence>
<accession>F7YVS2</accession>
<proteinExistence type="predicted"/>
<dbReference type="NCBIfam" id="TIGR02593">
    <property type="entry name" value="CRISPR_cas5"/>
    <property type="match status" value="1"/>
</dbReference>
<gene>
    <name evidence="2" type="ORF">Theth_1695</name>
</gene>
<organism evidence="2 3">
    <name type="scientific">Pseudothermotoga thermarum DSM 5069</name>
    <dbReference type="NCBI Taxonomy" id="688269"/>
    <lineage>
        <taxon>Bacteria</taxon>
        <taxon>Thermotogati</taxon>
        <taxon>Thermotogota</taxon>
        <taxon>Thermotogae</taxon>
        <taxon>Thermotogales</taxon>
        <taxon>Thermotogaceae</taxon>
        <taxon>Pseudothermotoga</taxon>
    </lineage>
</organism>
<dbReference type="KEGG" id="tta:Theth_1695"/>
<dbReference type="Pfam" id="PF09704">
    <property type="entry name" value="Cas_Cas5d"/>
    <property type="match status" value="1"/>
</dbReference>
<dbReference type="eggNOG" id="COG1688">
    <property type="taxonomic scope" value="Bacteria"/>
</dbReference>
<dbReference type="STRING" id="688269.Theth_1695"/>
<dbReference type="AlphaFoldDB" id="F7YVS2"/>
<dbReference type="EMBL" id="CP002351">
    <property type="protein sequence ID" value="AEH51742.1"/>
    <property type="molecule type" value="Genomic_DNA"/>
</dbReference>
<evidence type="ECO:0000313" key="2">
    <source>
        <dbReference type="EMBL" id="AEH51742.1"/>
    </source>
</evidence>
<dbReference type="Proteomes" id="UP000006804">
    <property type="component" value="Chromosome"/>
</dbReference>
<dbReference type="GO" id="GO:0043571">
    <property type="term" value="P:maintenance of CRISPR repeat elements"/>
    <property type="evidence" value="ECO:0007669"/>
    <property type="project" value="InterPro"/>
</dbReference>
<dbReference type="GO" id="GO:0051607">
    <property type="term" value="P:defense response to virus"/>
    <property type="evidence" value="ECO:0007669"/>
    <property type="project" value="UniProtKB-KW"/>
</dbReference>
<dbReference type="InterPro" id="IPR021124">
    <property type="entry name" value="CRISPR-assoc_prot_Cas5"/>
</dbReference>
<keyword evidence="3" id="KW-1185">Reference proteome</keyword>
<dbReference type="PATRIC" id="fig|688269.3.peg.1742"/>
<dbReference type="InterPro" id="IPR013422">
    <property type="entry name" value="CRISPR-assoc_prot_Cas5_N"/>
</dbReference>
<reference evidence="2 3" key="1">
    <citation type="submission" date="2010-11" db="EMBL/GenBank/DDBJ databases">
        <title>The complete genome of Thermotoga thermarum DSM 5069.</title>
        <authorList>
            <consortium name="US DOE Joint Genome Institute (JGI-PGF)"/>
            <person name="Lucas S."/>
            <person name="Copeland A."/>
            <person name="Lapidus A."/>
            <person name="Bruce D."/>
            <person name="Goodwin L."/>
            <person name="Pitluck S."/>
            <person name="Kyrpides N."/>
            <person name="Mavromatis K."/>
            <person name="Ivanova N."/>
            <person name="Zeytun A."/>
            <person name="Brettin T."/>
            <person name="Detter J.C."/>
            <person name="Tapia R."/>
            <person name="Han C."/>
            <person name="Land M."/>
            <person name="Hauser L."/>
            <person name="Markowitz V."/>
            <person name="Cheng J.-F."/>
            <person name="Hugenholtz P."/>
            <person name="Woyke T."/>
            <person name="Wu D."/>
            <person name="Spring S."/>
            <person name="Schroeder M."/>
            <person name="Brambilla E."/>
            <person name="Klenk H.-P."/>
            <person name="Eisen J.A."/>
        </authorList>
    </citation>
    <scope>NUCLEOTIDE SEQUENCE [LARGE SCALE GENOMIC DNA]</scope>
    <source>
        <strain evidence="2 3">DSM 5069</strain>
    </source>
</reference>
<evidence type="ECO:0000313" key="3">
    <source>
        <dbReference type="Proteomes" id="UP000006804"/>
    </source>
</evidence>
<dbReference type="NCBIfam" id="TIGR02592">
    <property type="entry name" value="cas_Cas5h"/>
    <property type="match status" value="1"/>
</dbReference>
<evidence type="ECO:0000256" key="1">
    <source>
        <dbReference type="ARBA" id="ARBA00023118"/>
    </source>
</evidence>
<dbReference type="HOGENOM" id="CLU_090888_1_0_0"/>
<dbReference type="InterPro" id="IPR013421">
    <property type="entry name" value="CRISPR-assoc_prot_Cas5_HALMA"/>
</dbReference>
<keyword evidence="1" id="KW-0051">Antiviral defense</keyword>